<keyword evidence="4" id="KW-1185">Reference proteome</keyword>
<comment type="caution">
    <text evidence="3">The sequence shown here is derived from an EMBL/GenBank/DDBJ whole genome shotgun (WGS) entry which is preliminary data.</text>
</comment>
<proteinExistence type="predicted"/>
<evidence type="ECO:0000313" key="4">
    <source>
        <dbReference type="Proteomes" id="UP000198309"/>
    </source>
</evidence>
<feature type="non-terminal residue" evidence="3">
    <location>
        <position position="240"/>
    </location>
</feature>
<gene>
    <name evidence="3" type="ORF">SAMN06295949_1802</name>
</gene>
<dbReference type="RefSeq" id="WP_141137715.1">
    <property type="nucleotide sequence ID" value="NZ_FZPC01000080.1"/>
</dbReference>
<sequence>MECNWLINNLGFECRPVKGITHGPVLEVDTPFSFSDGEPIAFYVKEHGTVLVLSDNGDTLAHLMSIGLSSSDKRRWASLRNRLELHSLALSDAGEILASGPNQQASDLIARYLAGLMSIVEYEREALATPSDWHVLVDEVEMLLRHWRPTETLSLRPKARGLSRREHTFDFQLGNLLVDAISPNANATGGVMRKAGDILSSPYTKGREIMVVIDDRKDHASALMERDIISSLVKSMLFTD</sequence>
<dbReference type="InterPro" id="IPR014960">
    <property type="entry name" value="DUF1828"/>
</dbReference>
<evidence type="ECO:0008006" key="5">
    <source>
        <dbReference type="Google" id="ProtNLM"/>
    </source>
</evidence>
<name>A0ABY1T4D1_9PSED</name>
<evidence type="ECO:0000259" key="1">
    <source>
        <dbReference type="Pfam" id="PF08861"/>
    </source>
</evidence>
<dbReference type="EMBL" id="FZPC01000080">
    <property type="protein sequence ID" value="SNT57386.1"/>
    <property type="molecule type" value="Genomic_DNA"/>
</dbReference>
<protein>
    <recommendedName>
        <fullName evidence="5">DUF1828 domain-containing protein</fullName>
    </recommendedName>
</protein>
<evidence type="ECO:0000259" key="2">
    <source>
        <dbReference type="Pfam" id="PF08862"/>
    </source>
</evidence>
<reference evidence="3 4" key="1">
    <citation type="submission" date="2017-06" db="EMBL/GenBank/DDBJ databases">
        <authorList>
            <person name="Varghese N."/>
            <person name="Submissions S."/>
        </authorList>
    </citation>
    <scope>NUCLEOTIDE SEQUENCE [LARGE SCALE GENOMIC DNA]</scope>
    <source>
        <strain evidence="3 4">RLD-1</strain>
    </source>
</reference>
<evidence type="ECO:0000313" key="3">
    <source>
        <dbReference type="EMBL" id="SNT57386.1"/>
    </source>
</evidence>
<dbReference type="Pfam" id="PF08862">
    <property type="entry name" value="DUF1829"/>
    <property type="match status" value="1"/>
</dbReference>
<accession>A0ABY1T4D1</accession>
<feature type="domain" description="DUF1829" evidence="2">
    <location>
        <begin position="161"/>
        <end position="239"/>
    </location>
</feature>
<dbReference type="InterPro" id="IPR014961">
    <property type="entry name" value="DUF1829"/>
</dbReference>
<dbReference type="Proteomes" id="UP000198309">
    <property type="component" value="Unassembled WGS sequence"/>
</dbReference>
<organism evidence="3 4">
    <name type="scientific">Pseudomonas delhiensis</name>
    <dbReference type="NCBI Taxonomy" id="366289"/>
    <lineage>
        <taxon>Bacteria</taxon>
        <taxon>Pseudomonadati</taxon>
        <taxon>Pseudomonadota</taxon>
        <taxon>Gammaproteobacteria</taxon>
        <taxon>Pseudomonadales</taxon>
        <taxon>Pseudomonadaceae</taxon>
        <taxon>Pseudomonas</taxon>
    </lineage>
</organism>
<dbReference type="Pfam" id="PF08861">
    <property type="entry name" value="DUF1828"/>
    <property type="match status" value="1"/>
</dbReference>
<feature type="domain" description="DUF1828" evidence="1">
    <location>
        <begin position="30"/>
        <end position="119"/>
    </location>
</feature>